<name>A0ABU4JUM5_9CLOT</name>
<evidence type="ECO:0000256" key="5">
    <source>
        <dbReference type="SAM" id="Phobius"/>
    </source>
</evidence>
<evidence type="ECO:0000256" key="2">
    <source>
        <dbReference type="ARBA" id="ARBA00022692"/>
    </source>
</evidence>
<feature type="transmembrane region" description="Helical" evidence="5">
    <location>
        <begin position="89"/>
        <end position="113"/>
    </location>
</feature>
<comment type="caution">
    <text evidence="6">The sequence shown here is derived from an EMBL/GenBank/DDBJ whole genome shotgun (WGS) entry which is preliminary data.</text>
</comment>
<dbReference type="InterPro" id="IPR052770">
    <property type="entry name" value="Cobalt_transport_CbiQ"/>
</dbReference>
<gene>
    <name evidence="6" type="ORF">P8V03_11910</name>
</gene>
<evidence type="ECO:0000256" key="3">
    <source>
        <dbReference type="ARBA" id="ARBA00022989"/>
    </source>
</evidence>
<organism evidence="6 7">
    <name type="scientific">Clostridium tanneri</name>
    <dbReference type="NCBI Taxonomy" id="3037988"/>
    <lineage>
        <taxon>Bacteria</taxon>
        <taxon>Bacillati</taxon>
        <taxon>Bacillota</taxon>
        <taxon>Clostridia</taxon>
        <taxon>Eubacteriales</taxon>
        <taxon>Clostridiaceae</taxon>
        <taxon>Clostridium</taxon>
    </lineage>
</organism>
<accession>A0ABU4JUM5</accession>
<evidence type="ECO:0000313" key="7">
    <source>
        <dbReference type="Proteomes" id="UP001281656"/>
    </source>
</evidence>
<proteinExistence type="predicted"/>
<evidence type="ECO:0000256" key="1">
    <source>
        <dbReference type="ARBA" id="ARBA00004141"/>
    </source>
</evidence>
<dbReference type="PANTHER" id="PTHR43723:SF1">
    <property type="entry name" value="COBALT TRANSPORT PROTEIN CBIQ"/>
    <property type="match status" value="1"/>
</dbReference>
<feature type="transmembrane region" description="Helical" evidence="5">
    <location>
        <begin position="23"/>
        <end position="55"/>
    </location>
</feature>
<keyword evidence="3 5" id="KW-1133">Transmembrane helix</keyword>
<evidence type="ECO:0000313" key="6">
    <source>
        <dbReference type="EMBL" id="MDW8801851.1"/>
    </source>
</evidence>
<comment type="subcellular location">
    <subcellularLocation>
        <location evidence="1">Membrane</location>
        <topology evidence="1">Multi-pass membrane protein</topology>
    </subcellularLocation>
</comment>
<reference evidence="6 7" key="1">
    <citation type="submission" date="2023-04" db="EMBL/GenBank/DDBJ databases">
        <title>Clostridium tannerae sp. nov., isolated from the fecal material of an alpaca.</title>
        <authorList>
            <person name="Miller S."/>
            <person name="Hendry M."/>
            <person name="King J."/>
            <person name="Sankaranarayanan K."/>
            <person name="Lawson P.A."/>
        </authorList>
    </citation>
    <scope>NUCLEOTIDE SEQUENCE [LARGE SCALE GENOMIC DNA]</scope>
    <source>
        <strain evidence="6 7">A1-XYC3</strain>
    </source>
</reference>
<evidence type="ECO:0000256" key="4">
    <source>
        <dbReference type="ARBA" id="ARBA00023136"/>
    </source>
</evidence>
<sequence>MLKLIMALSRINKISKIHPVEKILLSIFPIIVIGFCQRAIPIIGNIMVFIILHLICENNKKIVVKFTLGITIFAAISSITFVFDYGLNYSVIILLKSLSAGLCLSFFSLTTAIDDVLLILSKNNYLRDICDIAKSMERFILLIDEEWRILYNSIKSRGGFDGVKLKIENTGKMTGLLFINTMHRWKNIKDGIDSRGYKGYMPYLNKDFNFSYLRFGGICIYLLGLSTLIYINI</sequence>
<dbReference type="InterPro" id="IPR003339">
    <property type="entry name" value="ABC/ECF_trnsptr_transmembrane"/>
</dbReference>
<keyword evidence="2 5" id="KW-0812">Transmembrane</keyword>
<dbReference type="EMBL" id="JARUJP010000013">
    <property type="protein sequence ID" value="MDW8801851.1"/>
    <property type="molecule type" value="Genomic_DNA"/>
</dbReference>
<keyword evidence="7" id="KW-1185">Reference proteome</keyword>
<dbReference type="PANTHER" id="PTHR43723">
    <property type="entry name" value="COBALT TRANSPORT PROTEIN CBIQ"/>
    <property type="match status" value="1"/>
</dbReference>
<dbReference type="Proteomes" id="UP001281656">
    <property type="component" value="Unassembled WGS sequence"/>
</dbReference>
<dbReference type="Pfam" id="PF02361">
    <property type="entry name" value="CbiQ"/>
    <property type="match status" value="1"/>
</dbReference>
<dbReference type="RefSeq" id="WP_261671342.1">
    <property type="nucleotide sequence ID" value="NZ_JARUJP010000013.1"/>
</dbReference>
<keyword evidence="4 5" id="KW-0472">Membrane</keyword>
<feature type="transmembrane region" description="Helical" evidence="5">
    <location>
        <begin position="62"/>
        <end position="83"/>
    </location>
</feature>
<dbReference type="CDD" id="cd16914">
    <property type="entry name" value="EcfT"/>
    <property type="match status" value="1"/>
</dbReference>
<feature type="transmembrane region" description="Helical" evidence="5">
    <location>
        <begin position="211"/>
        <end position="231"/>
    </location>
</feature>
<protein>
    <submittedName>
        <fullName evidence="6">CbiQ family ECF transporter T component</fullName>
    </submittedName>
</protein>